<keyword evidence="1" id="KW-0472">Membrane</keyword>
<gene>
    <name evidence="2" type="ORF">F8E02_03070</name>
</gene>
<accession>A0ABU3WYX4</accession>
<feature type="transmembrane region" description="Helical" evidence="1">
    <location>
        <begin position="46"/>
        <end position="68"/>
    </location>
</feature>
<keyword evidence="1" id="KW-0812">Transmembrane</keyword>
<dbReference type="RefSeq" id="WP_317063990.1">
    <property type="nucleotide sequence ID" value="NZ_WBKO01000001.1"/>
</dbReference>
<reference evidence="2 3" key="1">
    <citation type="submission" date="2019-10" db="EMBL/GenBank/DDBJ databases">
        <title>Isolation and characterization of Methanoculleus sp. Wushi-C6 from a hot spring well.</title>
        <authorList>
            <person name="Chen S.-C."/>
            <person name="Lan Z.-H."/>
            <person name="You Y.-T."/>
            <person name="Lai M.-C."/>
        </authorList>
    </citation>
    <scope>NUCLEOTIDE SEQUENCE [LARGE SCALE GENOMIC DNA]</scope>
    <source>
        <strain evidence="2 3">Wushi-C6</strain>
    </source>
</reference>
<evidence type="ECO:0000256" key="1">
    <source>
        <dbReference type="SAM" id="Phobius"/>
    </source>
</evidence>
<proteinExistence type="predicted"/>
<name>A0ABU3WYX4_9EURY</name>
<evidence type="ECO:0000313" key="2">
    <source>
        <dbReference type="EMBL" id="MDV2481005.1"/>
    </source>
</evidence>
<protein>
    <submittedName>
        <fullName evidence="2">Uncharacterized protein</fullName>
    </submittedName>
</protein>
<feature type="transmembrane region" description="Helical" evidence="1">
    <location>
        <begin position="147"/>
        <end position="167"/>
    </location>
</feature>
<keyword evidence="1" id="KW-1133">Transmembrane helix</keyword>
<evidence type="ECO:0000313" key="3">
    <source>
        <dbReference type="Proteomes" id="UP001281203"/>
    </source>
</evidence>
<feature type="transmembrane region" description="Helical" evidence="1">
    <location>
        <begin position="80"/>
        <end position="97"/>
    </location>
</feature>
<keyword evidence="3" id="KW-1185">Reference proteome</keyword>
<dbReference type="EMBL" id="WBKO01000001">
    <property type="protein sequence ID" value="MDV2481005.1"/>
    <property type="molecule type" value="Genomic_DNA"/>
</dbReference>
<sequence length="181" mass="18881">MQNISLPRRRLSPAIPPLVAVAACTAWALVAVTVSGTPGPAPPSVLPVFILAILTIAVAGAATPLPLIKGAVPIRRQRQAMLVAVAASFPFVAALLINPDRWPGGSAPLIAGRVPVFGWLFDGVMGVLPLGVDTPAYKLAFSALTDLGFYLECVLIAAVIYVALRIVAGQGIRREDRVEEG</sequence>
<organism evidence="2 3">
    <name type="scientific">Methanoculleus caldifontis</name>
    <dbReference type="NCBI Taxonomy" id="2651577"/>
    <lineage>
        <taxon>Archaea</taxon>
        <taxon>Methanobacteriati</taxon>
        <taxon>Methanobacteriota</taxon>
        <taxon>Stenosarchaea group</taxon>
        <taxon>Methanomicrobia</taxon>
        <taxon>Methanomicrobiales</taxon>
        <taxon>Methanomicrobiaceae</taxon>
        <taxon>Methanoculleus</taxon>
    </lineage>
</organism>
<comment type="caution">
    <text evidence="2">The sequence shown here is derived from an EMBL/GenBank/DDBJ whole genome shotgun (WGS) entry which is preliminary data.</text>
</comment>
<dbReference type="Proteomes" id="UP001281203">
    <property type="component" value="Unassembled WGS sequence"/>
</dbReference>